<protein>
    <submittedName>
        <fullName evidence="1">Uncharacterized protein</fullName>
    </submittedName>
</protein>
<evidence type="ECO:0000313" key="1">
    <source>
        <dbReference type="EMBL" id="GAI20818.1"/>
    </source>
</evidence>
<accession>X1LNY5</accession>
<comment type="caution">
    <text evidence="1">The sequence shown here is derived from an EMBL/GenBank/DDBJ whole genome shotgun (WGS) entry which is preliminary data.</text>
</comment>
<dbReference type="EMBL" id="BARV01018540">
    <property type="protein sequence ID" value="GAI20818.1"/>
    <property type="molecule type" value="Genomic_DNA"/>
</dbReference>
<gene>
    <name evidence="1" type="ORF">S06H3_31330</name>
</gene>
<sequence>NADKIKIFDWRKMVNVAFYAEGDKLPTGK</sequence>
<organism evidence="1">
    <name type="scientific">marine sediment metagenome</name>
    <dbReference type="NCBI Taxonomy" id="412755"/>
    <lineage>
        <taxon>unclassified sequences</taxon>
        <taxon>metagenomes</taxon>
        <taxon>ecological metagenomes</taxon>
    </lineage>
</organism>
<feature type="non-terminal residue" evidence="1">
    <location>
        <position position="1"/>
    </location>
</feature>
<name>X1LNY5_9ZZZZ</name>
<reference evidence="1" key="1">
    <citation type="journal article" date="2014" name="Front. Microbiol.">
        <title>High frequency of phylogenetically diverse reductive dehalogenase-homologous genes in deep subseafloor sedimentary metagenomes.</title>
        <authorList>
            <person name="Kawai M."/>
            <person name="Futagami T."/>
            <person name="Toyoda A."/>
            <person name="Takaki Y."/>
            <person name="Nishi S."/>
            <person name="Hori S."/>
            <person name="Arai W."/>
            <person name="Tsubouchi T."/>
            <person name="Morono Y."/>
            <person name="Uchiyama I."/>
            <person name="Ito T."/>
            <person name="Fujiyama A."/>
            <person name="Inagaki F."/>
            <person name="Takami H."/>
        </authorList>
    </citation>
    <scope>NUCLEOTIDE SEQUENCE</scope>
    <source>
        <strain evidence="1">Expedition CK06-06</strain>
    </source>
</reference>
<proteinExistence type="predicted"/>
<dbReference type="AlphaFoldDB" id="X1LNY5"/>